<dbReference type="Proteomes" id="UP001501475">
    <property type="component" value="Unassembled WGS sequence"/>
</dbReference>
<evidence type="ECO:0008006" key="3">
    <source>
        <dbReference type="Google" id="ProtNLM"/>
    </source>
</evidence>
<gene>
    <name evidence="1" type="ORF">GCM10009810_23030</name>
</gene>
<comment type="caution">
    <text evidence="1">The sequence shown here is derived from an EMBL/GenBank/DDBJ whole genome shotgun (WGS) entry which is preliminary data.</text>
</comment>
<dbReference type="InterPro" id="IPR036052">
    <property type="entry name" value="TrpB-like_PALP_sf"/>
</dbReference>
<dbReference type="Gene3D" id="3.40.50.1100">
    <property type="match status" value="1"/>
</dbReference>
<dbReference type="EMBL" id="BAAAPN010000052">
    <property type="protein sequence ID" value="GAA1763185.1"/>
    <property type="molecule type" value="Genomic_DNA"/>
</dbReference>
<dbReference type="PANTHER" id="PTHR42937">
    <property type="match status" value="1"/>
</dbReference>
<dbReference type="SUPFAM" id="SSF53686">
    <property type="entry name" value="Tryptophan synthase beta subunit-like PLP-dependent enzymes"/>
    <property type="match status" value="1"/>
</dbReference>
<reference evidence="2" key="1">
    <citation type="journal article" date="2019" name="Int. J. Syst. Evol. Microbiol.">
        <title>The Global Catalogue of Microorganisms (GCM) 10K type strain sequencing project: providing services to taxonomists for standard genome sequencing and annotation.</title>
        <authorList>
            <consortium name="The Broad Institute Genomics Platform"/>
            <consortium name="The Broad Institute Genome Sequencing Center for Infectious Disease"/>
            <person name="Wu L."/>
            <person name="Ma J."/>
        </authorList>
    </citation>
    <scope>NUCLEOTIDE SEQUENCE [LARGE SCALE GENOMIC DNA]</scope>
    <source>
        <strain evidence="2">JCM 15591</strain>
    </source>
</reference>
<dbReference type="PANTHER" id="PTHR42937:SF1">
    <property type="entry name" value="DIAMINOPROPIONATE AMMONIA-LYASE"/>
    <property type="match status" value="1"/>
</dbReference>
<protein>
    <recommendedName>
        <fullName evidence="3">Tryptophan synthase beta chain-like PALP domain-containing protein</fullName>
    </recommendedName>
</protein>
<accession>A0ABP4WUD0</accession>
<evidence type="ECO:0000313" key="1">
    <source>
        <dbReference type="EMBL" id="GAA1763185.1"/>
    </source>
</evidence>
<name>A0ABP4WUD0_9MICO</name>
<proteinExistence type="predicted"/>
<organism evidence="1 2">
    <name type="scientific">Nostocoides vanveenii</name>
    <dbReference type="NCBI Taxonomy" id="330835"/>
    <lineage>
        <taxon>Bacteria</taxon>
        <taxon>Bacillati</taxon>
        <taxon>Actinomycetota</taxon>
        <taxon>Actinomycetes</taxon>
        <taxon>Micrococcales</taxon>
        <taxon>Intrasporangiaceae</taxon>
        <taxon>Nostocoides</taxon>
    </lineage>
</organism>
<sequence>MAGLNGGTVSATAWPVIRSGLDAGIGVSEASWALNLLRDNGIGAGPCGAASLAGVDAALAEPDGRASLRMGPATHVILISTEGAAANAGFDPR</sequence>
<keyword evidence="2" id="KW-1185">Reference proteome</keyword>
<evidence type="ECO:0000313" key="2">
    <source>
        <dbReference type="Proteomes" id="UP001501475"/>
    </source>
</evidence>